<dbReference type="PANTHER" id="PTHR33546:SF1">
    <property type="entry name" value="LARGE, MULTIFUNCTIONAL SECRETED PROTEIN"/>
    <property type="match status" value="1"/>
</dbReference>
<keyword evidence="4" id="KW-1185">Reference proteome</keyword>
<sequence>MRTPLLTAALSSLAFSSSVQALPLEQLQLPPGYRIEIAAEVPNARQMALSPAGILYVGTRRDGRVFALQDQDGDQRYETRHTLLSGRRLPNGVTWSDGDLYLAELTRLVRLNGIDTRLDNPPEPEVLLDNLPDITHHGWKYLKRGPDGAFYFTLGAPCNVCLETDPRFASIMRFDPASGNAAPWARGVRNSVGFAWHPEDNSLWFTDNGRDHLGDDQPDDELNRAGQGGLHFGFPFVHGDGLADPRFGAGARALDSQAPVALLGAHVAALGISFYTGEQFPDTPNTSLFMAQHGSWNRSSKVGYRVMRVDTSGEKITAVTPFITGWLQGETAWGRPVDVLVEPDGDLLISDDKADVIYRVWYQPLNPKQ</sequence>
<accession>A0ABS6MDE3</accession>
<proteinExistence type="predicted"/>
<evidence type="ECO:0000313" key="4">
    <source>
        <dbReference type="Proteomes" id="UP000755551"/>
    </source>
</evidence>
<reference evidence="3 4" key="1">
    <citation type="submission" date="2021-06" db="EMBL/GenBank/DDBJ databases">
        <title>Bacterium isolated from marine sediment.</title>
        <authorList>
            <person name="Zhu K.-L."/>
            <person name="Du Z.-J."/>
            <person name="Liang Q.-Y."/>
        </authorList>
    </citation>
    <scope>NUCLEOTIDE SEQUENCE [LARGE SCALE GENOMIC DNA]</scope>
    <source>
        <strain evidence="3 4">A346</strain>
    </source>
</reference>
<comment type="caution">
    <text evidence="3">The sequence shown here is derived from an EMBL/GenBank/DDBJ whole genome shotgun (WGS) entry which is preliminary data.</text>
</comment>
<dbReference type="Pfam" id="PF23500">
    <property type="entry name" value="DUF7133"/>
    <property type="match status" value="1"/>
</dbReference>
<dbReference type="RefSeq" id="WP_217335174.1">
    <property type="nucleotide sequence ID" value="NZ_JAHQZT010000012.1"/>
</dbReference>
<dbReference type="Proteomes" id="UP000755551">
    <property type="component" value="Unassembled WGS sequence"/>
</dbReference>
<feature type="signal peptide" evidence="1">
    <location>
        <begin position="1"/>
        <end position="21"/>
    </location>
</feature>
<organism evidence="3 4">
    <name type="scientific">Marinobacterium weihaiense</name>
    <dbReference type="NCBI Taxonomy" id="2851016"/>
    <lineage>
        <taxon>Bacteria</taxon>
        <taxon>Pseudomonadati</taxon>
        <taxon>Pseudomonadota</taxon>
        <taxon>Gammaproteobacteria</taxon>
        <taxon>Oceanospirillales</taxon>
        <taxon>Oceanospirillaceae</taxon>
        <taxon>Marinobacterium</taxon>
    </lineage>
</organism>
<feature type="domain" description="DUF7133" evidence="2">
    <location>
        <begin position="24"/>
        <end position="353"/>
    </location>
</feature>
<dbReference type="InterPro" id="IPR055557">
    <property type="entry name" value="DUF7133"/>
</dbReference>
<keyword evidence="1" id="KW-0732">Signal</keyword>
<feature type="chain" id="PRO_5046506823" evidence="1">
    <location>
        <begin position="22"/>
        <end position="369"/>
    </location>
</feature>
<protein>
    <submittedName>
        <fullName evidence="3">PQQ-dependent sugar dehydrogenase</fullName>
    </submittedName>
</protein>
<dbReference type="PANTHER" id="PTHR33546">
    <property type="entry name" value="LARGE, MULTIFUNCTIONAL SECRETED PROTEIN-RELATED"/>
    <property type="match status" value="1"/>
</dbReference>
<evidence type="ECO:0000256" key="1">
    <source>
        <dbReference type="SAM" id="SignalP"/>
    </source>
</evidence>
<gene>
    <name evidence="3" type="ORF">KTN04_10415</name>
</gene>
<evidence type="ECO:0000313" key="3">
    <source>
        <dbReference type="EMBL" id="MBV0933752.1"/>
    </source>
</evidence>
<evidence type="ECO:0000259" key="2">
    <source>
        <dbReference type="Pfam" id="PF23500"/>
    </source>
</evidence>
<name>A0ABS6MDE3_9GAMM</name>
<dbReference type="EMBL" id="JAHQZT010000012">
    <property type="protein sequence ID" value="MBV0933752.1"/>
    <property type="molecule type" value="Genomic_DNA"/>
</dbReference>